<sequence>ITLFKDMQPLVRSVLDGYNVGISAYGQTGYGKTFTMKAWVVNYMALADLFLLLSNKKKGHEPVTKSQFRCLRFTTSKSEIYLPQVDKLRDIISFY</sequence>
<dbReference type="InterPro" id="IPR001752">
    <property type="entry name" value="Kinesin_motor_dom"/>
</dbReference>
<keyword evidence="2" id="KW-0547">Nucleotide-binding</keyword>
<dbReference type="GO" id="GO:0005524">
    <property type="term" value="F:ATP binding"/>
    <property type="evidence" value="ECO:0007669"/>
    <property type="project" value="UniProtKB-UniRule"/>
</dbReference>
<evidence type="ECO:0000313" key="5">
    <source>
        <dbReference type="Proteomes" id="UP000836841"/>
    </source>
</evidence>
<keyword evidence="5" id="KW-1185">Reference proteome</keyword>
<evidence type="ECO:0000313" key="4">
    <source>
        <dbReference type="EMBL" id="CAH2047753.1"/>
    </source>
</evidence>
<dbReference type="SUPFAM" id="SSF52540">
    <property type="entry name" value="P-loop containing nucleoside triphosphate hydrolases"/>
    <property type="match status" value="1"/>
</dbReference>
<dbReference type="InterPro" id="IPR036961">
    <property type="entry name" value="Kinesin_motor_dom_sf"/>
</dbReference>
<evidence type="ECO:0000259" key="3">
    <source>
        <dbReference type="PROSITE" id="PS50067"/>
    </source>
</evidence>
<dbReference type="GO" id="GO:0015630">
    <property type="term" value="C:microtubule cytoskeleton"/>
    <property type="evidence" value="ECO:0007669"/>
    <property type="project" value="TreeGrafter"/>
</dbReference>
<feature type="non-terminal residue" evidence="4">
    <location>
        <position position="1"/>
    </location>
</feature>
<dbReference type="GO" id="GO:0003777">
    <property type="term" value="F:microtubule motor activity"/>
    <property type="evidence" value="ECO:0007669"/>
    <property type="project" value="InterPro"/>
</dbReference>
<dbReference type="AlphaFoldDB" id="A0AAU9RRL1"/>
<dbReference type="Pfam" id="PF00225">
    <property type="entry name" value="Kinesin"/>
    <property type="match status" value="1"/>
</dbReference>
<keyword evidence="2" id="KW-0067">ATP-binding</keyword>
<evidence type="ECO:0000256" key="2">
    <source>
        <dbReference type="PROSITE-ProRule" id="PRU00283"/>
    </source>
</evidence>
<keyword evidence="1 2" id="KW-0505">Motor protein</keyword>
<name>A0AAU9RRL1_THLAR</name>
<dbReference type="InterPro" id="IPR027640">
    <property type="entry name" value="Kinesin-like_fam"/>
</dbReference>
<dbReference type="InterPro" id="IPR027417">
    <property type="entry name" value="P-loop_NTPase"/>
</dbReference>
<dbReference type="PROSITE" id="PS50067">
    <property type="entry name" value="KINESIN_MOTOR_2"/>
    <property type="match status" value="1"/>
</dbReference>
<evidence type="ECO:0000256" key="1">
    <source>
        <dbReference type="ARBA" id="ARBA00023175"/>
    </source>
</evidence>
<reference evidence="4 5" key="1">
    <citation type="submission" date="2022-03" db="EMBL/GenBank/DDBJ databases">
        <authorList>
            <person name="Nunn A."/>
            <person name="Chopra R."/>
            <person name="Nunn A."/>
            <person name="Contreras Garrido A."/>
        </authorList>
    </citation>
    <scope>NUCLEOTIDE SEQUENCE [LARGE SCALE GENOMIC DNA]</scope>
</reference>
<protein>
    <recommendedName>
        <fullName evidence="3">Kinesin motor domain-containing protein</fullName>
    </recommendedName>
</protein>
<organism evidence="4 5">
    <name type="scientific">Thlaspi arvense</name>
    <name type="common">Field penny-cress</name>
    <dbReference type="NCBI Taxonomy" id="13288"/>
    <lineage>
        <taxon>Eukaryota</taxon>
        <taxon>Viridiplantae</taxon>
        <taxon>Streptophyta</taxon>
        <taxon>Embryophyta</taxon>
        <taxon>Tracheophyta</taxon>
        <taxon>Spermatophyta</taxon>
        <taxon>Magnoliopsida</taxon>
        <taxon>eudicotyledons</taxon>
        <taxon>Gunneridae</taxon>
        <taxon>Pentapetalae</taxon>
        <taxon>rosids</taxon>
        <taxon>malvids</taxon>
        <taxon>Brassicales</taxon>
        <taxon>Brassicaceae</taxon>
        <taxon>Thlaspideae</taxon>
        <taxon>Thlaspi</taxon>
    </lineage>
</organism>
<comment type="similarity">
    <text evidence="2">Belongs to the TRAFAC class myosin-kinesin ATPase superfamily. Kinesin family.</text>
</comment>
<proteinExistence type="inferred from homology"/>
<dbReference type="Proteomes" id="UP000836841">
    <property type="component" value="Chromosome 2"/>
</dbReference>
<accession>A0AAU9RRL1</accession>
<dbReference type="GO" id="GO:0008017">
    <property type="term" value="F:microtubule binding"/>
    <property type="evidence" value="ECO:0007669"/>
    <property type="project" value="InterPro"/>
</dbReference>
<dbReference type="PANTHER" id="PTHR47972">
    <property type="entry name" value="KINESIN-LIKE PROTEIN KLP-3"/>
    <property type="match status" value="1"/>
</dbReference>
<feature type="binding site" evidence="2">
    <location>
        <begin position="26"/>
        <end position="33"/>
    </location>
    <ligand>
        <name>ATP</name>
        <dbReference type="ChEBI" id="CHEBI:30616"/>
    </ligand>
</feature>
<dbReference type="EMBL" id="OU466858">
    <property type="protein sequence ID" value="CAH2047753.1"/>
    <property type="molecule type" value="Genomic_DNA"/>
</dbReference>
<dbReference type="Gene3D" id="3.40.850.10">
    <property type="entry name" value="Kinesin motor domain"/>
    <property type="match status" value="1"/>
</dbReference>
<dbReference type="PANTHER" id="PTHR47972:SF39">
    <property type="entry name" value="KINESIN-LIKE PROTEIN KIN-14I"/>
    <property type="match status" value="1"/>
</dbReference>
<dbReference type="GO" id="GO:0007018">
    <property type="term" value="P:microtubule-based movement"/>
    <property type="evidence" value="ECO:0007669"/>
    <property type="project" value="InterPro"/>
</dbReference>
<gene>
    <name evidence="4" type="ORF">TAV2_LOCUS6572</name>
</gene>
<feature type="domain" description="Kinesin motor" evidence="3">
    <location>
        <begin position="1"/>
        <end position="95"/>
    </location>
</feature>